<evidence type="ECO:0000313" key="2">
    <source>
        <dbReference type="Proteomes" id="UP001626550"/>
    </source>
</evidence>
<protein>
    <submittedName>
        <fullName evidence="1">Uncharacterized protein</fullName>
    </submittedName>
</protein>
<reference evidence="1 2" key="1">
    <citation type="submission" date="2024-11" db="EMBL/GenBank/DDBJ databases">
        <title>Adaptive evolution of stress response genes in parasites aligns with host niche diversity.</title>
        <authorList>
            <person name="Hahn C."/>
            <person name="Resl P."/>
        </authorList>
    </citation>
    <scope>NUCLEOTIDE SEQUENCE [LARGE SCALE GENOMIC DNA]</scope>
    <source>
        <strain evidence="1">EGGRZ-B1_66</strain>
        <tissue evidence="1">Body</tissue>
    </source>
</reference>
<dbReference type="AlphaFoldDB" id="A0ABD2PWE3"/>
<name>A0ABD2PWE3_9PLAT</name>
<dbReference type="Proteomes" id="UP001626550">
    <property type="component" value="Unassembled WGS sequence"/>
</dbReference>
<comment type="caution">
    <text evidence="1">The sequence shown here is derived from an EMBL/GenBank/DDBJ whole genome shotgun (WGS) entry which is preliminary data.</text>
</comment>
<accession>A0ABD2PWE3</accession>
<dbReference type="EMBL" id="JBJKFK010002030">
    <property type="protein sequence ID" value="KAL3311759.1"/>
    <property type="molecule type" value="Genomic_DNA"/>
</dbReference>
<proteinExistence type="predicted"/>
<evidence type="ECO:0000313" key="1">
    <source>
        <dbReference type="EMBL" id="KAL3311759.1"/>
    </source>
</evidence>
<keyword evidence="2" id="KW-1185">Reference proteome</keyword>
<gene>
    <name evidence="1" type="ORF">Ciccas_009657</name>
</gene>
<feature type="non-terminal residue" evidence="1">
    <location>
        <position position="1"/>
    </location>
</feature>
<sequence>RYPLLRQQFALQLEAEAFTNSYEKSTQEEQLKVLEELKIKCIKIMKTIMAFRRVATLHEQGRSEEQVERTKRKLTHLLSDVSQPGSYDPNSIERSRLLQSIASLSVDHSDRLNKIEVSKLRPRRISMLLLMVIGIWDEKSRVTKVQDALRERRKRVLNDIPELQQTELAKTNGLFANLGSASVLATAAVDESRRSESFAAAKVVNRIVAASNQGNQDPSMIPMMDESTDSSEATIFGSNPAGEINSTPLMIVPPLNHGKASILKGSGSGSMVSSGGSYKSSRQSNRVMFSTIVCVEDGMETLRLNCLTNGLVQMHRGKNSPESIAF</sequence>
<organism evidence="1 2">
    <name type="scientific">Cichlidogyrus casuarinus</name>
    <dbReference type="NCBI Taxonomy" id="1844966"/>
    <lineage>
        <taxon>Eukaryota</taxon>
        <taxon>Metazoa</taxon>
        <taxon>Spiralia</taxon>
        <taxon>Lophotrochozoa</taxon>
        <taxon>Platyhelminthes</taxon>
        <taxon>Monogenea</taxon>
        <taxon>Monopisthocotylea</taxon>
        <taxon>Dactylogyridea</taxon>
        <taxon>Ancyrocephalidae</taxon>
        <taxon>Cichlidogyrus</taxon>
    </lineage>
</organism>